<gene>
    <name evidence="8" type="primary">fliO</name>
    <name evidence="8" type="ORF">DBO85_13165</name>
</gene>
<accession>A0A2T5P6B4</accession>
<evidence type="ECO:0000256" key="6">
    <source>
        <dbReference type="ARBA" id="ARBA00037937"/>
    </source>
</evidence>
<evidence type="ECO:0000256" key="5">
    <source>
        <dbReference type="ARBA" id="ARBA00023143"/>
    </source>
</evidence>
<sequence length="143" mass="15311">MIRWITALAWVPAPVLAAEAQTAASRLPSTGNLPGQLGQLLVGLLLVIGLIFLLAWVVRRIQNITPRGGQVIKLVASQALGPRDRLLLVQVGGEQILLGLSSGRITPLHVLAEPVHLPDGEPASPEFAQRLMELLGKDQKDKS</sequence>
<keyword evidence="9" id="KW-1185">Reference proteome</keyword>
<keyword evidence="8" id="KW-0966">Cell projection</keyword>
<evidence type="ECO:0000313" key="9">
    <source>
        <dbReference type="Proteomes" id="UP000244064"/>
    </source>
</evidence>
<protein>
    <recommendedName>
        <fullName evidence="7">Flagellar protein</fullName>
    </recommendedName>
</protein>
<evidence type="ECO:0000256" key="2">
    <source>
        <dbReference type="ARBA" id="ARBA00022692"/>
    </source>
</evidence>
<name>A0A2T5P6B4_9PSED</name>
<dbReference type="Pfam" id="PF04347">
    <property type="entry name" value="FliO"/>
    <property type="match status" value="1"/>
</dbReference>
<dbReference type="GO" id="GO:0009425">
    <property type="term" value="C:bacterial-type flagellum basal body"/>
    <property type="evidence" value="ECO:0007669"/>
    <property type="project" value="UniProtKB-SubCell"/>
</dbReference>
<dbReference type="OrthoDB" id="5741235at2"/>
<dbReference type="RefSeq" id="WP_108107733.1">
    <property type="nucleotide sequence ID" value="NZ_QASN01000020.1"/>
</dbReference>
<comment type="subcellular location">
    <subcellularLocation>
        <location evidence="7">Cell membrane</location>
    </subcellularLocation>
    <subcellularLocation>
        <location evidence="7">Bacterial flagellum basal body</location>
    </subcellularLocation>
</comment>
<keyword evidence="3 7" id="KW-1133">Transmembrane helix</keyword>
<organism evidence="8 9">
    <name type="scientific">Pseudomonas mangrovi</name>
    <dbReference type="NCBI Taxonomy" id="2161748"/>
    <lineage>
        <taxon>Bacteria</taxon>
        <taxon>Pseudomonadati</taxon>
        <taxon>Pseudomonadota</taxon>
        <taxon>Gammaproteobacteria</taxon>
        <taxon>Pseudomonadales</taxon>
        <taxon>Pseudomonadaceae</taxon>
        <taxon>Pseudomonas</taxon>
    </lineage>
</organism>
<evidence type="ECO:0000313" key="8">
    <source>
        <dbReference type="EMBL" id="PTU73288.1"/>
    </source>
</evidence>
<dbReference type="InterPro" id="IPR052205">
    <property type="entry name" value="FliO/MopB"/>
</dbReference>
<evidence type="ECO:0000256" key="3">
    <source>
        <dbReference type="ARBA" id="ARBA00022989"/>
    </source>
</evidence>
<dbReference type="InterPro" id="IPR022781">
    <property type="entry name" value="Flagellar_biosynth_FliO"/>
</dbReference>
<proteinExistence type="inferred from homology"/>
<keyword evidence="8" id="KW-0282">Flagellum</keyword>
<dbReference type="GO" id="GO:0044781">
    <property type="term" value="P:bacterial-type flagellum organization"/>
    <property type="evidence" value="ECO:0007669"/>
    <property type="project" value="UniProtKB-UniRule"/>
</dbReference>
<comment type="similarity">
    <text evidence="6 7">Belongs to the FliO/MopB family.</text>
</comment>
<evidence type="ECO:0000256" key="1">
    <source>
        <dbReference type="ARBA" id="ARBA00022475"/>
    </source>
</evidence>
<dbReference type="AlphaFoldDB" id="A0A2T5P6B4"/>
<dbReference type="EMBL" id="QASN01000020">
    <property type="protein sequence ID" value="PTU73288.1"/>
    <property type="molecule type" value="Genomic_DNA"/>
</dbReference>
<comment type="caution">
    <text evidence="8">The sequence shown here is derived from an EMBL/GenBank/DDBJ whole genome shotgun (WGS) entry which is preliminary data.</text>
</comment>
<dbReference type="Proteomes" id="UP000244064">
    <property type="component" value="Unassembled WGS sequence"/>
</dbReference>
<keyword evidence="5 7" id="KW-0975">Bacterial flagellum</keyword>
<reference evidence="8 9" key="1">
    <citation type="submission" date="2018-04" db="EMBL/GenBank/DDBJ databases">
        <title>Pseudomonas sp. nov., isolated from mangrove soil.</title>
        <authorList>
            <person name="Chen C."/>
        </authorList>
    </citation>
    <scope>NUCLEOTIDE SEQUENCE [LARGE SCALE GENOMIC DNA]</scope>
    <source>
        <strain evidence="8 9">TC-11</strain>
    </source>
</reference>
<dbReference type="NCBIfam" id="TIGR03500">
    <property type="entry name" value="FliO_TIGR"/>
    <property type="match status" value="1"/>
</dbReference>
<evidence type="ECO:0000256" key="7">
    <source>
        <dbReference type="RuleBase" id="RU362064"/>
    </source>
</evidence>
<keyword evidence="8" id="KW-0969">Cilium</keyword>
<feature type="transmembrane region" description="Helical" evidence="7">
    <location>
        <begin position="41"/>
        <end position="58"/>
    </location>
</feature>
<evidence type="ECO:0000256" key="4">
    <source>
        <dbReference type="ARBA" id="ARBA00023136"/>
    </source>
</evidence>
<dbReference type="PANTHER" id="PTHR38766">
    <property type="entry name" value="FLAGELLAR PROTEIN FLIO"/>
    <property type="match status" value="1"/>
</dbReference>
<keyword evidence="4 7" id="KW-0472">Membrane</keyword>
<dbReference type="PANTHER" id="PTHR38766:SF1">
    <property type="entry name" value="FLAGELLAR PROTEIN FLIO"/>
    <property type="match status" value="1"/>
</dbReference>
<keyword evidence="1 7" id="KW-1003">Cell membrane</keyword>
<dbReference type="GO" id="GO:0005886">
    <property type="term" value="C:plasma membrane"/>
    <property type="evidence" value="ECO:0007669"/>
    <property type="project" value="UniProtKB-SubCell"/>
</dbReference>
<keyword evidence="2 7" id="KW-0812">Transmembrane</keyword>